<reference evidence="2 3" key="1">
    <citation type="submission" date="2015-03" db="EMBL/GenBank/DDBJ databases">
        <authorList>
            <person name="Radwan O."/>
            <person name="Al-Naeli F.A."/>
            <person name="Rendon G.A."/>
            <person name="Fields C."/>
        </authorList>
    </citation>
    <scope>NUCLEOTIDE SEQUENCE [LARGE SCALE GENOMIC DNA]</scope>
    <source>
        <strain evidence="2">CR-DP1</strain>
    </source>
</reference>
<organism evidence="2 3">
    <name type="scientific">Thielaviopsis punctulata</name>
    <dbReference type="NCBI Taxonomy" id="72032"/>
    <lineage>
        <taxon>Eukaryota</taxon>
        <taxon>Fungi</taxon>
        <taxon>Dikarya</taxon>
        <taxon>Ascomycota</taxon>
        <taxon>Pezizomycotina</taxon>
        <taxon>Sordariomycetes</taxon>
        <taxon>Hypocreomycetidae</taxon>
        <taxon>Microascales</taxon>
        <taxon>Ceratocystidaceae</taxon>
        <taxon>Thielaviopsis</taxon>
    </lineage>
</organism>
<evidence type="ECO:0000313" key="3">
    <source>
        <dbReference type="Proteomes" id="UP000033483"/>
    </source>
</evidence>
<comment type="caution">
    <text evidence="2">The sequence shown here is derived from an EMBL/GenBank/DDBJ whole genome shotgun (WGS) entry which is preliminary data.</text>
</comment>
<feature type="region of interest" description="Disordered" evidence="1">
    <location>
        <begin position="254"/>
        <end position="274"/>
    </location>
</feature>
<dbReference type="AlphaFoldDB" id="A0A0F4Z6Q9"/>
<evidence type="ECO:0000256" key="1">
    <source>
        <dbReference type="SAM" id="MobiDB-lite"/>
    </source>
</evidence>
<dbReference type="EMBL" id="LAEV01002294">
    <property type="protein sequence ID" value="KKA26030.1"/>
    <property type="molecule type" value="Genomic_DNA"/>
</dbReference>
<proteinExistence type="predicted"/>
<protein>
    <submittedName>
        <fullName evidence="2">Uncharacterized protein</fullName>
    </submittedName>
</protein>
<sequence length="320" mass="36635">MTVGSDPSDPLAGSAVRELDLGPPGFEATILMTDGGSILWENTTDERIIHLGPWRMMGDVERWAEWPCSYEFERLEHFFSSGDPVPLTLHSKHQPFHERSRLEQTIAFDEPQRIRYTDANGIILHDGYIPVRYQFTSVESSLRFQSDVRNKQIVGYYDVDVVWSDAHPRTDRFGSVKGLGLMHRIKLWRDRCTGLHSLTIYANRMSPRTHQEFEVQWFDVELRQDAKGKQLKMQIRGSKRDGASDSSRRFSFNRIRPRVRSGHDSPSPLPNENLGEQLNVDFNYIGVKFTHSADYNGFIGAWAAAQQADNELSGMPPLSH</sequence>
<gene>
    <name evidence="2" type="ORF">TD95_000329</name>
</gene>
<dbReference type="Proteomes" id="UP000033483">
    <property type="component" value="Unassembled WGS sequence"/>
</dbReference>
<keyword evidence="3" id="KW-1185">Reference proteome</keyword>
<dbReference type="OrthoDB" id="4583914at2759"/>
<name>A0A0F4Z6Q9_9PEZI</name>
<evidence type="ECO:0000313" key="2">
    <source>
        <dbReference type="EMBL" id="KKA26030.1"/>
    </source>
</evidence>
<accession>A0A0F4Z6Q9</accession>